<dbReference type="Gene3D" id="1.10.8.10">
    <property type="entry name" value="DNA helicase RuvA subunit, C-terminal domain"/>
    <property type="match status" value="1"/>
</dbReference>
<sequence length="701" mass="80758">MSDKWDVTSLIEMGIDHDVAMDAMRRVNGNLEDAVNFIFSNELPAHLVNNNDNNDSVPIDLGSVHLPHTSSHSTSNNTDNNNNADSNHSDDVYTTSDPDLDMTGHPLNTLHLQQTGLTAQQPLETDYVLSSSSSSTSILSRTNENFNRDNDVNSYDDNIEESMDNLNDEQQPPSYSVMQHSIHKTEVSDPTILTPLPVNSTMENYLALYALAMAYYAPSLFLSPDFKNLNYNEEWYKGNSLVEPLYKLNFLSDHPENTVNAPSETLANPPHSRKTEIKESSKIENPSYTQPETLWQLQRLIAACDSKFSERAFISAKVITKSFDSNVVKKLAEGEHVHEVLPVFIKSLITDLELCPNADLDKINEAFVSTAIYKPSKDGPFEETYLTLFHFLPEEYDSTLYRMFNVLLYPEESSDDLSDSEDEDEDDQRDSSLKTISPIFTVLLSEMDETTNENMAYKDGIDIPFEFYPQLYTKDCKDQLIKHIIEKRNTAHFELRSILNDLNKLKSYQGKDIFMFLNSTLEYLQQDEKMTNEKSKQILSIISQIETIKTQMNEKKETKKEQYKEISQKLHHEWNLTYPEKHIINTAKQLNLIDYPYLLSMVVISPFLYFLRDRNDKNKWTQVKCNKLGSDFQLTNSIAEEQLMEYIKDHTKNPNETPIMFTYVKEDFYDEQQASLAKTFEKNEGCQQFHKADQLYLLSTK</sequence>
<proteinExistence type="predicted"/>
<reference evidence="4 5" key="1">
    <citation type="submission" date="2020-11" db="EMBL/GenBank/DDBJ databases">
        <title>Kefir isolates.</title>
        <authorList>
            <person name="Marcisauskas S."/>
            <person name="Kim Y."/>
            <person name="Blasche S."/>
        </authorList>
    </citation>
    <scope>NUCLEOTIDE SEQUENCE [LARGE SCALE GENOMIC DNA]</scope>
    <source>
        <strain evidence="4 5">OG2</strain>
    </source>
</reference>
<evidence type="ECO:0000313" key="4">
    <source>
        <dbReference type="EMBL" id="KAG0671705.1"/>
    </source>
</evidence>
<keyword evidence="2" id="KW-0812">Transmembrane</keyword>
<dbReference type="Proteomes" id="UP000750334">
    <property type="component" value="Unassembled WGS sequence"/>
</dbReference>
<dbReference type="SUPFAM" id="SSF46934">
    <property type="entry name" value="UBA-like"/>
    <property type="match status" value="1"/>
</dbReference>
<dbReference type="PANTHER" id="PTHR39597">
    <property type="entry name" value="UBA DOMAIN-CONTAINING PROTEIN RUP1"/>
    <property type="match status" value="1"/>
</dbReference>
<evidence type="ECO:0000256" key="1">
    <source>
        <dbReference type="SAM" id="MobiDB-lite"/>
    </source>
</evidence>
<feature type="transmembrane region" description="Helical" evidence="2">
    <location>
        <begin position="595"/>
        <end position="611"/>
    </location>
</feature>
<feature type="compositionally biased region" description="Basic and acidic residues" evidence="1">
    <location>
        <begin position="273"/>
        <end position="282"/>
    </location>
</feature>
<feature type="domain" description="UBA" evidence="3">
    <location>
        <begin position="1"/>
        <end position="41"/>
    </location>
</feature>
<feature type="region of interest" description="Disordered" evidence="1">
    <location>
        <begin position="58"/>
        <end position="107"/>
    </location>
</feature>
<dbReference type="GO" id="GO:0016579">
    <property type="term" value="P:protein deubiquitination"/>
    <property type="evidence" value="ECO:0007669"/>
    <property type="project" value="TreeGrafter"/>
</dbReference>
<evidence type="ECO:0000256" key="2">
    <source>
        <dbReference type="SAM" id="Phobius"/>
    </source>
</evidence>
<dbReference type="GO" id="GO:0005829">
    <property type="term" value="C:cytosol"/>
    <property type="evidence" value="ECO:0007669"/>
    <property type="project" value="TreeGrafter"/>
</dbReference>
<protein>
    <recommendedName>
        <fullName evidence="3">UBA domain-containing protein</fullName>
    </recommendedName>
</protein>
<dbReference type="EMBL" id="PUHR01000009">
    <property type="protein sequence ID" value="KAG0671705.1"/>
    <property type="molecule type" value="Genomic_DNA"/>
</dbReference>
<accession>A0A9P7BBA7</accession>
<dbReference type="InterPro" id="IPR015940">
    <property type="entry name" value="UBA"/>
</dbReference>
<dbReference type="PROSITE" id="PS50030">
    <property type="entry name" value="UBA"/>
    <property type="match status" value="1"/>
</dbReference>
<dbReference type="OrthoDB" id="4489171at2759"/>
<keyword evidence="2" id="KW-1133">Transmembrane helix</keyword>
<evidence type="ECO:0000313" key="5">
    <source>
        <dbReference type="Proteomes" id="UP000750334"/>
    </source>
</evidence>
<dbReference type="InterPro" id="IPR009060">
    <property type="entry name" value="UBA-like_sf"/>
</dbReference>
<dbReference type="SMART" id="SM00165">
    <property type="entry name" value="UBA"/>
    <property type="match status" value="1"/>
</dbReference>
<name>A0A9P7BBA7_MAUEX</name>
<keyword evidence="2" id="KW-0472">Membrane</keyword>
<dbReference type="InterPro" id="IPR055335">
    <property type="entry name" value="Ucp6/RUP1"/>
</dbReference>
<keyword evidence="5" id="KW-1185">Reference proteome</keyword>
<dbReference type="AlphaFoldDB" id="A0A9P7BBA7"/>
<comment type="caution">
    <text evidence="4">The sequence shown here is derived from an EMBL/GenBank/DDBJ whole genome shotgun (WGS) entry which is preliminary data.</text>
</comment>
<organism evidence="4 5">
    <name type="scientific">Maudiozyma exigua</name>
    <name type="common">Yeast</name>
    <name type="synonym">Kazachstania exigua</name>
    <dbReference type="NCBI Taxonomy" id="34358"/>
    <lineage>
        <taxon>Eukaryota</taxon>
        <taxon>Fungi</taxon>
        <taxon>Dikarya</taxon>
        <taxon>Ascomycota</taxon>
        <taxon>Saccharomycotina</taxon>
        <taxon>Saccharomycetes</taxon>
        <taxon>Saccharomycetales</taxon>
        <taxon>Saccharomycetaceae</taxon>
        <taxon>Maudiozyma</taxon>
    </lineage>
</organism>
<feature type="compositionally biased region" description="Low complexity" evidence="1">
    <location>
        <begin position="68"/>
        <end position="86"/>
    </location>
</feature>
<dbReference type="PANTHER" id="PTHR39597:SF1">
    <property type="entry name" value="UBA DOMAIN-CONTAINING PROTEIN RUP1"/>
    <property type="match status" value="1"/>
</dbReference>
<gene>
    <name evidence="4" type="ORF">C6P45_005311</name>
</gene>
<feature type="region of interest" description="Disordered" evidence="1">
    <location>
        <begin position="261"/>
        <end position="284"/>
    </location>
</feature>
<dbReference type="GO" id="GO:0005634">
    <property type="term" value="C:nucleus"/>
    <property type="evidence" value="ECO:0007669"/>
    <property type="project" value="TreeGrafter"/>
</dbReference>
<evidence type="ECO:0000259" key="3">
    <source>
        <dbReference type="PROSITE" id="PS50030"/>
    </source>
</evidence>